<protein>
    <submittedName>
        <fullName evidence="1">Uncharacterized protein</fullName>
    </submittedName>
</protein>
<name>A0A6C0AVM5_9ZZZZ</name>
<proteinExistence type="predicted"/>
<dbReference type="AlphaFoldDB" id="A0A6C0AVM5"/>
<accession>A0A6C0AVM5</accession>
<dbReference type="EMBL" id="MN738771">
    <property type="protein sequence ID" value="QHS83987.1"/>
    <property type="molecule type" value="Genomic_DNA"/>
</dbReference>
<sequence length="115" mass="13674">MNFLQNDFYIENIFQIRDNIFSISKFNEKKVRICTICEVILIPSKTDILESNLKDVLWYSENDFKNMKSNYLTELTLIGRMNNVSVKESLRIWKDCMQNNYYSSVYVLPESSSVF</sequence>
<reference evidence="1" key="1">
    <citation type="journal article" date="2020" name="Nature">
        <title>Giant virus diversity and host interactions through global metagenomics.</title>
        <authorList>
            <person name="Schulz F."/>
            <person name="Roux S."/>
            <person name="Paez-Espino D."/>
            <person name="Jungbluth S."/>
            <person name="Walsh D.A."/>
            <person name="Denef V.J."/>
            <person name="McMahon K.D."/>
            <person name="Konstantinidis K.T."/>
            <person name="Eloe-Fadrosh E.A."/>
            <person name="Kyrpides N.C."/>
            <person name="Woyke T."/>
        </authorList>
    </citation>
    <scope>NUCLEOTIDE SEQUENCE</scope>
    <source>
        <strain evidence="1">GVMAG-S-ERX555965-48</strain>
    </source>
</reference>
<organism evidence="1">
    <name type="scientific">viral metagenome</name>
    <dbReference type="NCBI Taxonomy" id="1070528"/>
    <lineage>
        <taxon>unclassified sequences</taxon>
        <taxon>metagenomes</taxon>
        <taxon>organismal metagenomes</taxon>
    </lineage>
</organism>
<evidence type="ECO:0000313" key="1">
    <source>
        <dbReference type="EMBL" id="QHS83987.1"/>
    </source>
</evidence>